<organism evidence="2 3">
    <name type="scientific">Nocardioides soli</name>
    <dbReference type="NCBI Taxonomy" id="1036020"/>
    <lineage>
        <taxon>Bacteria</taxon>
        <taxon>Bacillati</taxon>
        <taxon>Actinomycetota</taxon>
        <taxon>Actinomycetes</taxon>
        <taxon>Propionibacteriales</taxon>
        <taxon>Nocardioidaceae</taxon>
        <taxon>Nocardioides</taxon>
    </lineage>
</organism>
<keyword evidence="3" id="KW-1185">Reference proteome</keyword>
<protein>
    <recommendedName>
        <fullName evidence="1">Xaa-Pro dipeptidyl-peptidase-like domain-containing protein</fullName>
    </recommendedName>
</protein>
<dbReference type="NCBIfam" id="TIGR00976">
    <property type="entry name" value="CocE_NonD"/>
    <property type="match status" value="1"/>
</dbReference>
<dbReference type="InterPro" id="IPR005674">
    <property type="entry name" value="CocE/Ser_esterase"/>
</dbReference>
<gene>
    <name evidence="2" type="ORF">FHU40_002086</name>
</gene>
<proteinExistence type="predicted"/>
<dbReference type="Proteomes" id="UP000589626">
    <property type="component" value="Unassembled WGS sequence"/>
</dbReference>
<comment type="caution">
    <text evidence="2">The sequence shown here is derived from an EMBL/GenBank/DDBJ whole genome shotgun (WGS) entry which is preliminary data.</text>
</comment>
<evidence type="ECO:0000313" key="3">
    <source>
        <dbReference type="Proteomes" id="UP000589626"/>
    </source>
</evidence>
<dbReference type="InterPro" id="IPR000383">
    <property type="entry name" value="Xaa-Pro-like_dom"/>
</dbReference>
<evidence type="ECO:0000259" key="1">
    <source>
        <dbReference type="Pfam" id="PF02129"/>
    </source>
</evidence>
<name>A0A7W4VV95_9ACTN</name>
<dbReference type="GO" id="GO:0016787">
    <property type="term" value="F:hydrolase activity"/>
    <property type="evidence" value="ECO:0007669"/>
    <property type="project" value="InterPro"/>
</dbReference>
<evidence type="ECO:0000313" key="2">
    <source>
        <dbReference type="EMBL" id="MBB3042285.1"/>
    </source>
</evidence>
<dbReference type="AlphaFoldDB" id="A0A7W4VV95"/>
<dbReference type="RefSeq" id="WP_183592091.1">
    <property type="nucleotide sequence ID" value="NZ_JACHWR010000001.1"/>
</dbReference>
<dbReference type="Gene3D" id="3.40.50.1820">
    <property type="entry name" value="alpha/beta hydrolase"/>
    <property type="match status" value="1"/>
</dbReference>
<dbReference type="SUPFAM" id="SSF53474">
    <property type="entry name" value="alpha/beta-Hydrolases"/>
    <property type="match status" value="1"/>
</dbReference>
<reference evidence="2 3" key="1">
    <citation type="submission" date="2020-08" db="EMBL/GenBank/DDBJ databases">
        <title>Sequencing the genomes of 1000 actinobacteria strains.</title>
        <authorList>
            <person name="Klenk H.-P."/>
        </authorList>
    </citation>
    <scope>NUCLEOTIDE SEQUENCE [LARGE SCALE GENOMIC DNA]</scope>
    <source>
        <strain evidence="2 3">DSM 105498</strain>
    </source>
</reference>
<dbReference type="EMBL" id="JACHWR010000001">
    <property type="protein sequence ID" value="MBB3042285.1"/>
    <property type="molecule type" value="Genomic_DNA"/>
</dbReference>
<dbReference type="Pfam" id="PF02129">
    <property type="entry name" value="Peptidase_S15"/>
    <property type="match status" value="1"/>
</dbReference>
<sequence>MRSHTEQAPTRDGVRLATDVHLPADGPGPEGLTFVLRTPYGRRGGFDAVPELAAYLTSLGHVLVSQDVRGKFDSEGQCRPFRQELDDGRDLVEWIAEQPWSAGRLVPTGESYCGFTALTAAASRHPSIVGVMAGMTTSRVVTDWLYRDRAFRLQLNAEWIAMSFGQRALPETLPWAIDGWGRVSDVTDVDTRGADLSALRELRSVPIDRDGDTELAGGLTDRCAGVADVPIVLWTGYWDPLARGTIEEFRSAAALRPGQAHHLELAPTDHLGNPWEAALRRASTQADRASSLVGCYRRNLPHLLAAVDGATGRRGPRVTYQDQRGQAFQSAHWPPVPGDVAVARFDEPVVVPAPTASADLPGSGETFVWGSLAADFPDERATTERDDVVVVRFDADEVAGSLELAGEVRWNGAARIVATLAQKQPDGRILRVAEGVAARPVGQDAGSGGPEPLLLDLGPVCHRDAGGAGGDRSWMLILAQEAYPRYLPVAQADAWIAGPADRHLPSPAERSDQRIVLTDLTLRTVGGLP</sequence>
<dbReference type="Gene3D" id="1.10.3020.10">
    <property type="entry name" value="alpha-amino acid ester hydrolase ( Helical cap domain)"/>
    <property type="match status" value="1"/>
</dbReference>
<feature type="domain" description="Xaa-Pro dipeptidyl-peptidase-like" evidence="1">
    <location>
        <begin position="12"/>
        <end position="271"/>
    </location>
</feature>
<dbReference type="InterPro" id="IPR029058">
    <property type="entry name" value="AB_hydrolase_fold"/>
</dbReference>
<accession>A0A7W4VV95</accession>